<evidence type="ECO:0000313" key="2">
    <source>
        <dbReference type="Proteomes" id="UP000812287"/>
    </source>
</evidence>
<dbReference type="Proteomes" id="UP000812287">
    <property type="component" value="Unassembled WGS sequence"/>
</dbReference>
<accession>A0A9P7VF96</accession>
<dbReference type="EMBL" id="MU250592">
    <property type="protein sequence ID" value="KAG7439502.1"/>
    <property type="molecule type" value="Genomic_DNA"/>
</dbReference>
<protein>
    <submittedName>
        <fullName evidence="1">Uncharacterized protein</fullName>
    </submittedName>
</protein>
<dbReference type="AlphaFoldDB" id="A0A9P7VF96"/>
<name>A0A9P7VF96_9AGAR</name>
<dbReference type="GeneID" id="66106186"/>
<comment type="caution">
    <text evidence="1">The sequence shown here is derived from an EMBL/GenBank/DDBJ whole genome shotgun (WGS) entry which is preliminary data.</text>
</comment>
<keyword evidence="2" id="KW-1185">Reference proteome</keyword>
<dbReference type="RefSeq" id="XP_043033002.1">
    <property type="nucleotide sequence ID" value="XM_043183889.1"/>
</dbReference>
<sequence>MAVDGKDGPPITITIDKLHQMMGHISPEAAKRLVKEFLISGIILNETESPKSCD</sequence>
<gene>
    <name evidence="1" type="ORF">BT62DRAFT_913398</name>
</gene>
<reference evidence="1" key="1">
    <citation type="submission" date="2020-11" db="EMBL/GenBank/DDBJ databases">
        <title>Adaptations for nitrogen fixation in a non-lichenized fungal sporocarp promotes dispersal by wood-feeding termites.</title>
        <authorList>
            <consortium name="DOE Joint Genome Institute"/>
            <person name="Koch R.A."/>
            <person name="Yoon G."/>
            <person name="Arayal U."/>
            <person name="Lail K."/>
            <person name="Amirebrahimi M."/>
            <person name="Labutti K."/>
            <person name="Lipzen A."/>
            <person name="Riley R."/>
            <person name="Barry K."/>
            <person name="Henrissat B."/>
            <person name="Grigoriev I.V."/>
            <person name="Herr J.R."/>
            <person name="Aime M.C."/>
        </authorList>
    </citation>
    <scope>NUCLEOTIDE SEQUENCE</scope>
    <source>
        <strain evidence="1">MCA 3950</strain>
    </source>
</reference>
<proteinExistence type="predicted"/>
<dbReference type="OrthoDB" id="7691805at2759"/>
<organism evidence="1 2">
    <name type="scientific">Guyanagaster necrorhizus</name>
    <dbReference type="NCBI Taxonomy" id="856835"/>
    <lineage>
        <taxon>Eukaryota</taxon>
        <taxon>Fungi</taxon>
        <taxon>Dikarya</taxon>
        <taxon>Basidiomycota</taxon>
        <taxon>Agaricomycotina</taxon>
        <taxon>Agaricomycetes</taxon>
        <taxon>Agaricomycetidae</taxon>
        <taxon>Agaricales</taxon>
        <taxon>Marasmiineae</taxon>
        <taxon>Physalacriaceae</taxon>
        <taxon>Guyanagaster</taxon>
    </lineage>
</organism>
<evidence type="ECO:0000313" key="1">
    <source>
        <dbReference type="EMBL" id="KAG7439502.1"/>
    </source>
</evidence>